<dbReference type="EMBL" id="UOFT01000065">
    <property type="protein sequence ID" value="VAW98309.1"/>
    <property type="molecule type" value="Genomic_DNA"/>
</dbReference>
<evidence type="ECO:0000256" key="4">
    <source>
        <dbReference type="ARBA" id="ARBA00022741"/>
    </source>
</evidence>
<dbReference type="EC" id="2.7.10.2" evidence="2"/>
<dbReference type="NCBIfam" id="TIGR03018">
    <property type="entry name" value="pepcterm_TyrKin"/>
    <property type="match status" value="1"/>
</dbReference>
<dbReference type="PANTHER" id="PTHR32309:SF13">
    <property type="entry name" value="FERRIC ENTEROBACTIN TRANSPORT PROTEIN FEPE"/>
    <property type="match status" value="1"/>
</dbReference>
<organism evidence="10">
    <name type="scientific">hydrothermal vent metagenome</name>
    <dbReference type="NCBI Taxonomy" id="652676"/>
    <lineage>
        <taxon>unclassified sequences</taxon>
        <taxon>metagenomes</taxon>
        <taxon>ecological metagenomes</taxon>
    </lineage>
</organism>
<evidence type="ECO:0000313" key="10">
    <source>
        <dbReference type="EMBL" id="VAW98309.1"/>
    </source>
</evidence>
<evidence type="ECO:0000256" key="3">
    <source>
        <dbReference type="ARBA" id="ARBA00022679"/>
    </source>
</evidence>
<dbReference type="CDD" id="cd05387">
    <property type="entry name" value="BY-kinase"/>
    <property type="match status" value="1"/>
</dbReference>
<dbReference type="GO" id="GO:0004715">
    <property type="term" value="F:non-membrane spanning protein tyrosine kinase activity"/>
    <property type="evidence" value="ECO:0007669"/>
    <property type="project" value="UniProtKB-EC"/>
</dbReference>
<comment type="catalytic activity">
    <reaction evidence="8">
        <text>L-tyrosyl-[protein] + ATP = O-phospho-L-tyrosyl-[protein] + ADP + H(+)</text>
        <dbReference type="Rhea" id="RHEA:10596"/>
        <dbReference type="Rhea" id="RHEA-COMP:10136"/>
        <dbReference type="Rhea" id="RHEA-COMP:20101"/>
        <dbReference type="ChEBI" id="CHEBI:15378"/>
        <dbReference type="ChEBI" id="CHEBI:30616"/>
        <dbReference type="ChEBI" id="CHEBI:46858"/>
        <dbReference type="ChEBI" id="CHEBI:61978"/>
        <dbReference type="ChEBI" id="CHEBI:456216"/>
        <dbReference type="EC" id="2.7.10.2"/>
    </reaction>
</comment>
<reference evidence="10" key="1">
    <citation type="submission" date="2018-06" db="EMBL/GenBank/DDBJ databases">
        <authorList>
            <person name="Zhirakovskaya E."/>
        </authorList>
    </citation>
    <scope>NUCLEOTIDE SEQUENCE</scope>
</reference>
<evidence type="ECO:0000256" key="2">
    <source>
        <dbReference type="ARBA" id="ARBA00011903"/>
    </source>
</evidence>
<protein>
    <recommendedName>
        <fullName evidence="2">non-specific protein-tyrosine kinase</fullName>
        <ecNumber evidence="2">2.7.10.2</ecNumber>
    </recommendedName>
</protein>
<dbReference type="InterPro" id="IPR027417">
    <property type="entry name" value="P-loop_NTPase"/>
</dbReference>
<accession>A0A3B1AIW5</accession>
<dbReference type="AlphaFoldDB" id="A0A3B1AIW5"/>
<keyword evidence="3" id="KW-0808">Transferase</keyword>
<name>A0A3B1AIW5_9ZZZZ</name>
<keyword evidence="6" id="KW-0067">ATP-binding</keyword>
<keyword evidence="7" id="KW-0829">Tyrosine-protein kinase</keyword>
<dbReference type="NCBIfam" id="TIGR01007">
    <property type="entry name" value="eps_fam"/>
    <property type="match status" value="1"/>
</dbReference>
<dbReference type="SUPFAM" id="SSF52540">
    <property type="entry name" value="P-loop containing nucleoside triphosphate hydrolases"/>
    <property type="match status" value="1"/>
</dbReference>
<gene>
    <name evidence="10" type="ORF">MNBD_GAMMA23-57</name>
</gene>
<dbReference type="InterPro" id="IPR005702">
    <property type="entry name" value="Wzc-like_C"/>
</dbReference>
<dbReference type="PANTHER" id="PTHR32309">
    <property type="entry name" value="TYROSINE-PROTEIN KINASE"/>
    <property type="match status" value="1"/>
</dbReference>
<comment type="similarity">
    <text evidence="1">Belongs to the CpsD/CapB family.</text>
</comment>
<dbReference type="InterPro" id="IPR025669">
    <property type="entry name" value="AAA_dom"/>
</dbReference>
<dbReference type="Gene3D" id="3.40.50.300">
    <property type="entry name" value="P-loop containing nucleotide triphosphate hydrolases"/>
    <property type="match status" value="1"/>
</dbReference>
<evidence type="ECO:0000256" key="8">
    <source>
        <dbReference type="ARBA" id="ARBA00051245"/>
    </source>
</evidence>
<proteinExistence type="inferred from homology"/>
<evidence type="ECO:0000256" key="5">
    <source>
        <dbReference type="ARBA" id="ARBA00022777"/>
    </source>
</evidence>
<keyword evidence="4" id="KW-0547">Nucleotide-binding</keyword>
<evidence type="ECO:0000256" key="1">
    <source>
        <dbReference type="ARBA" id="ARBA00007316"/>
    </source>
</evidence>
<evidence type="ECO:0000259" key="9">
    <source>
        <dbReference type="Pfam" id="PF13614"/>
    </source>
</evidence>
<evidence type="ECO:0000256" key="7">
    <source>
        <dbReference type="ARBA" id="ARBA00023137"/>
    </source>
</evidence>
<feature type="domain" description="AAA" evidence="9">
    <location>
        <begin position="101"/>
        <end position="240"/>
    </location>
</feature>
<dbReference type="GO" id="GO:0005886">
    <property type="term" value="C:plasma membrane"/>
    <property type="evidence" value="ECO:0007669"/>
    <property type="project" value="TreeGrafter"/>
</dbReference>
<keyword evidence="5" id="KW-0418">Kinase</keyword>
<sequence length="285" mass="31052">MSIIDKAMKKLQDNKSGSVAKRITPKIRTTKYKEKIANSYNNECKLHIDRKQLISAGLSISAADGSLTVDNAFRRIKRPILANAFGKESALVENGNIVMVCSSLPGEGKTFNAINLSMSIAIELDKTVLLVDADLPRRNTSNLFGLEEEAGLTNVLVGEKNLTDVIVSTDLQDFKIIPAGTKHHHGTELLASDKMFNLITELASRYKDRIIIFDTPPLLITSEAQVLAGLAGQVVLVVEADRTLKHDVEDAVEMLDSSKPIGLVLNKTQTNSGSDYYGDSAYGAY</sequence>
<dbReference type="InterPro" id="IPR050445">
    <property type="entry name" value="Bact_polysacc_biosynth/exp"/>
</dbReference>
<evidence type="ECO:0000256" key="6">
    <source>
        <dbReference type="ARBA" id="ARBA00022840"/>
    </source>
</evidence>
<dbReference type="Pfam" id="PF13614">
    <property type="entry name" value="AAA_31"/>
    <property type="match status" value="1"/>
</dbReference>
<dbReference type="GO" id="GO:0005524">
    <property type="term" value="F:ATP binding"/>
    <property type="evidence" value="ECO:0007669"/>
    <property type="project" value="UniProtKB-KW"/>
</dbReference>